<evidence type="ECO:0000256" key="1">
    <source>
        <dbReference type="SAM" id="MobiDB-lite"/>
    </source>
</evidence>
<gene>
    <name evidence="2" type="ORF">JL107_04070</name>
</gene>
<dbReference type="AlphaFoldDB" id="A0A938YLI7"/>
<evidence type="ECO:0000313" key="3">
    <source>
        <dbReference type="Proteomes" id="UP000663801"/>
    </source>
</evidence>
<proteinExistence type="predicted"/>
<protein>
    <recommendedName>
        <fullName evidence="4">ATP-binding protein</fullName>
    </recommendedName>
</protein>
<keyword evidence="3" id="KW-1185">Reference proteome</keyword>
<dbReference type="EMBL" id="JAERWL010000005">
    <property type="protein sequence ID" value="MBM9475617.1"/>
    <property type="molecule type" value="Genomic_DNA"/>
</dbReference>
<dbReference type="NCBIfam" id="NF047352">
    <property type="entry name" value="P_loop_sacsin"/>
    <property type="match status" value="1"/>
</dbReference>
<feature type="region of interest" description="Disordered" evidence="1">
    <location>
        <begin position="1"/>
        <end position="26"/>
    </location>
</feature>
<accession>A0A938YLI7</accession>
<organism evidence="2 3">
    <name type="scientific">Nakamurella flavida</name>
    <dbReference type="NCBI Taxonomy" id="363630"/>
    <lineage>
        <taxon>Bacteria</taxon>
        <taxon>Bacillati</taxon>
        <taxon>Actinomycetota</taxon>
        <taxon>Actinomycetes</taxon>
        <taxon>Nakamurellales</taxon>
        <taxon>Nakamurellaceae</taxon>
        <taxon>Nakamurella</taxon>
    </lineage>
</organism>
<dbReference type="SUPFAM" id="SSF55874">
    <property type="entry name" value="ATPase domain of HSP90 chaperone/DNA topoisomerase II/histidine kinase"/>
    <property type="match status" value="1"/>
</dbReference>
<name>A0A938YLI7_9ACTN</name>
<evidence type="ECO:0008006" key="4">
    <source>
        <dbReference type="Google" id="ProtNLM"/>
    </source>
</evidence>
<reference evidence="2" key="1">
    <citation type="submission" date="2021-01" db="EMBL/GenBank/DDBJ databases">
        <title>KCTC 19127 draft genome.</title>
        <authorList>
            <person name="An D."/>
        </authorList>
    </citation>
    <scope>NUCLEOTIDE SEQUENCE</scope>
    <source>
        <strain evidence="2">KCTC 19127</strain>
    </source>
</reference>
<feature type="compositionally biased region" description="Pro residues" evidence="1">
    <location>
        <begin position="1"/>
        <end position="18"/>
    </location>
</feature>
<dbReference type="RefSeq" id="WP_205255724.1">
    <property type="nucleotide sequence ID" value="NZ_BAAAPV010000002.1"/>
</dbReference>
<evidence type="ECO:0000313" key="2">
    <source>
        <dbReference type="EMBL" id="MBM9475617.1"/>
    </source>
</evidence>
<feature type="region of interest" description="Disordered" evidence="1">
    <location>
        <begin position="316"/>
        <end position="338"/>
    </location>
</feature>
<sequence>MSLPPPTRPVPLPIPPPTISGSPGGDPFGTAALREVVLAAWRASPARFREDANAEESLAVGGYAGRVLVELTANGVDAAVAAGVPGRIRIRIQDDELRVANTGAPLTADGVAALASLRASAKRDGSGVGRFGVGFTAVLDVSDAPRVVSTTGSVAFDRARTAELVSGTGGVGSGHTGLAAEVDRRGGQVPALRLPWPGPDGERPPPGYATEIRLPLRDTPADVAGWLAPTDDLAGLFWALPGLAEIDTAGGTIRRRDEPDGIVVLTRDGLDERFLVVDVAVPLPAALLAHRPVEERVRPDAFVRWVLELDPATPDQDGTSVVPRTARSAAGRTVGAPTPTDEPISFPALLIGRFPVDDTRRRLADDPITDLLLDAAVVAYLDLLATVDADRRLDLVPAVGFPLGTVDGRLRDGVLAGLRTSPVLTSVTGEGVTADRAVVLPGLRAEGAVLVGEAVPGLLPPVSGTAAMAALRALGVRTLTPAEVTGALAGLDREPSFWRSVYDALAEQDPAELADIPVPLVSGRRAVGARGALLPADGDASTARAGRLVPALPVVHPDAVHPLLVRLGAVPAEPDSVLGHPALHAEILRRHDDLEHGDTEPDPDEEEPFSSMVLDLVEAGARTDPDVLGRLLITDADGSVWPAGELLTPDAPIAALLVDDADLPTVDGNWLDRYPAAVLTAVGVRDGFRVLTLHAPTDPQDAPDSLPDLDLWWDEVVGEQAPPETLVALADLDLVRDDSWPQALALIAADPAALDAVDDPSTSVSYTRWWLARNAAVDGVPLRHHRTADAADLTGLFDLLPVELPPRLAARLGVCDSLDRAVADDPAEVLHRWADPDRTVPPALVGPLTRSLAGALDARAGTGRGSPELPDRARVLSGGTAAADDVLVLDAPWWAQVLPADRIVPGADDPELVARALDLALATEEDARVGWAGSGPGTSDITAQLAAALAALGPAAAGADIRAVAGLRVEWAGRSRPVTWWGAPDGSTLWVDGSAAAVGRAAAWACGRWADRHLAVAAAAGDDTALAEYAVGSPARDGDGTYQRS</sequence>
<dbReference type="Proteomes" id="UP000663801">
    <property type="component" value="Unassembled WGS sequence"/>
</dbReference>
<dbReference type="InterPro" id="IPR036890">
    <property type="entry name" value="HATPase_C_sf"/>
</dbReference>
<comment type="caution">
    <text evidence="2">The sequence shown here is derived from an EMBL/GenBank/DDBJ whole genome shotgun (WGS) entry which is preliminary data.</text>
</comment>